<keyword evidence="2" id="KW-1185">Reference proteome</keyword>
<evidence type="ECO:0000313" key="1">
    <source>
        <dbReference type="EMBL" id="CEJ61572.1"/>
    </source>
</evidence>
<proteinExistence type="predicted"/>
<sequence length="283" mass="32171">METESENHWKDSCKKVKGILRSLTPLKSSPESLSIFSTVFYPHVSDTELLDLGIQLHRLDMKTGKSAPPTIRYFRPRATFPDRFPDTSNACRKSLSLNAVWRIADREAVHPESSPMIDKDRFTILPWALEATYANYSFEMTQDEELELGHLSSAKGNYGWVWDHERDARINAARSCSPSKNCMRESEFAILNDVPTHLRCYSKKRLSTRLTHSSSKDELLADNSCHAWATVSIPECGTDSRPSRDEIGALVCTMLETMVCEKPLSDDERPRKYGHVFPVSLPM</sequence>
<accession>A0A0F7U2M2</accession>
<dbReference type="Proteomes" id="UP000042958">
    <property type="component" value="Unassembled WGS sequence"/>
</dbReference>
<reference evidence="2" key="1">
    <citation type="journal article" date="2015" name="Genome Announc.">
        <title>Draft genome sequence of the fungus Penicillium brasilianum MG11.</title>
        <authorList>
            <person name="Horn F."/>
            <person name="Linde J."/>
            <person name="Mattern D.J."/>
            <person name="Walther G."/>
            <person name="Guthke R."/>
            <person name="Brakhage A.A."/>
            <person name="Valiante V."/>
        </authorList>
    </citation>
    <scope>NUCLEOTIDE SEQUENCE [LARGE SCALE GENOMIC DNA]</scope>
    <source>
        <strain evidence="2">MG11</strain>
    </source>
</reference>
<evidence type="ECO:0000313" key="2">
    <source>
        <dbReference type="Proteomes" id="UP000042958"/>
    </source>
</evidence>
<gene>
    <name evidence="1" type="ORF">PMG11_10102</name>
</gene>
<protein>
    <submittedName>
        <fullName evidence="1">Uncharacterized protein</fullName>
    </submittedName>
</protein>
<dbReference type="OrthoDB" id="4526503at2759"/>
<dbReference type="AlphaFoldDB" id="A0A0F7U2M2"/>
<name>A0A0F7U2M2_PENBI</name>
<dbReference type="EMBL" id="CDHK01000011">
    <property type="protein sequence ID" value="CEJ61572.1"/>
    <property type="molecule type" value="Genomic_DNA"/>
</dbReference>
<organism evidence="1 2">
    <name type="scientific">Penicillium brasilianum</name>
    <dbReference type="NCBI Taxonomy" id="104259"/>
    <lineage>
        <taxon>Eukaryota</taxon>
        <taxon>Fungi</taxon>
        <taxon>Dikarya</taxon>
        <taxon>Ascomycota</taxon>
        <taxon>Pezizomycotina</taxon>
        <taxon>Eurotiomycetes</taxon>
        <taxon>Eurotiomycetidae</taxon>
        <taxon>Eurotiales</taxon>
        <taxon>Aspergillaceae</taxon>
        <taxon>Penicillium</taxon>
    </lineage>
</organism>